<evidence type="ECO:0000256" key="1">
    <source>
        <dbReference type="SAM" id="Phobius"/>
    </source>
</evidence>
<dbReference type="Gene3D" id="3.30.9.80">
    <property type="match status" value="1"/>
</dbReference>
<sequence length="575" mass="65203">MGNYNLVTPVTPADIQERKAYFVGGGIASLTGAFFLLRDARMPGENITILEELDVKGGSLDGSGDAETGYIMRGGREMETHYECFYDVLRDIPSLEMGPEHSVLDEFCLINDLDPNSSKCRLIRQQGTPQDFSHLNLNRAQQRQLTKLFLMSEEDTYGKSMEDHFTPDFFDTDFFTFWRTMFAFQTWHSLTEQKRYMHRFIQHMGGINDMSALKFSKYNQFDSFVKPIMKYLADHGVRTQYATTVLDLELELTPQRRVVTGIRTLHEGREQVIPVAERDLVFVTLGSMTESSGYGDMHTPAPLRPEKQNGAFTLWRNLARKDEVFGHPDVFASHVDKSKWESFTLTCKPSALTEKIAQLAQRELLTGRTVTGGVITITDSNWLMSFTVNRQPQYPTQPKDIAVVWGYALFMHKPGNHIKKTMPECTGGEILDELLYHLGLLGQRDEIMAQTICRPVMMPYITSMFMPRTKGDRPEIIPPGCVNLGLLGQFVETKDDVVFTVESSVRTAMQAVYGLLKLNRPVPPVAPAQYDIRNILNAAHAMNNNKPLPGERLLERFLQSGYYADKFGGNAPEDR</sequence>
<dbReference type="GO" id="GO:0050151">
    <property type="term" value="F:oleate hydratase activity"/>
    <property type="evidence" value="ECO:0007669"/>
    <property type="project" value="UniProtKB-EC"/>
</dbReference>
<dbReference type="EC" id="4.2.1.53" evidence="2"/>
<keyword evidence="3" id="KW-1185">Reference proteome</keyword>
<name>A0ABW5P2Q5_9DEIO</name>
<gene>
    <name evidence="2" type="ORF">ACFSR9_06830</name>
</gene>
<dbReference type="EMBL" id="JBHUMK010000028">
    <property type="protein sequence ID" value="MFD2609153.1"/>
    <property type="molecule type" value="Genomic_DNA"/>
</dbReference>
<dbReference type="InterPro" id="IPR010354">
    <property type="entry name" value="Oleate_hydratase"/>
</dbReference>
<dbReference type="PANTHER" id="PTHR37417:SF3">
    <property type="entry name" value="MYOSIN-CROSSREACTIVE PROTEIN"/>
    <property type="match status" value="1"/>
</dbReference>
<keyword evidence="1" id="KW-0472">Membrane</keyword>
<reference evidence="3" key="1">
    <citation type="journal article" date="2019" name="Int. J. Syst. Evol. Microbiol.">
        <title>The Global Catalogue of Microorganisms (GCM) 10K type strain sequencing project: providing services to taxonomists for standard genome sequencing and annotation.</title>
        <authorList>
            <consortium name="The Broad Institute Genomics Platform"/>
            <consortium name="The Broad Institute Genome Sequencing Center for Infectious Disease"/>
            <person name="Wu L."/>
            <person name="Ma J."/>
        </authorList>
    </citation>
    <scope>NUCLEOTIDE SEQUENCE [LARGE SCALE GENOMIC DNA]</scope>
    <source>
        <strain evidence="3">KCTC 33842</strain>
    </source>
</reference>
<dbReference type="PANTHER" id="PTHR37417">
    <property type="entry name" value="67 KDA MYOSIN-CROSS-REACTIVE ANTIGEN FAMILY PROTEIN (AFU_ORTHOLOGUE AFUA_5G09970)"/>
    <property type="match status" value="1"/>
</dbReference>
<accession>A0ABW5P2Q5</accession>
<dbReference type="Pfam" id="PF06100">
    <property type="entry name" value="MCRA"/>
    <property type="match status" value="1"/>
</dbReference>
<keyword evidence="1" id="KW-0812">Transmembrane</keyword>
<keyword evidence="1" id="KW-1133">Transmembrane helix</keyword>
<dbReference type="Gene3D" id="3.50.50.60">
    <property type="entry name" value="FAD/NAD(P)-binding domain"/>
    <property type="match status" value="2"/>
</dbReference>
<organism evidence="2 3">
    <name type="scientific">Deinococcus taklimakanensis</name>
    <dbReference type="NCBI Taxonomy" id="536443"/>
    <lineage>
        <taxon>Bacteria</taxon>
        <taxon>Thermotogati</taxon>
        <taxon>Deinococcota</taxon>
        <taxon>Deinococci</taxon>
        <taxon>Deinococcales</taxon>
        <taxon>Deinococcaceae</taxon>
        <taxon>Deinococcus</taxon>
    </lineage>
</organism>
<dbReference type="Proteomes" id="UP001597475">
    <property type="component" value="Unassembled WGS sequence"/>
</dbReference>
<proteinExistence type="predicted"/>
<dbReference type="RefSeq" id="WP_386844290.1">
    <property type="nucleotide sequence ID" value="NZ_JBHUMK010000028.1"/>
</dbReference>
<protein>
    <submittedName>
        <fullName evidence="2">Oleate hydratase</fullName>
        <ecNumber evidence="2">4.2.1.53</ecNumber>
    </submittedName>
</protein>
<evidence type="ECO:0000313" key="2">
    <source>
        <dbReference type="EMBL" id="MFD2609153.1"/>
    </source>
</evidence>
<dbReference type="NCBIfam" id="NF010584">
    <property type="entry name" value="PRK13977.1"/>
    <property type="match status" value="1"/>
</dbReference>
<keyword evidence="2" id="KW-0456">Lyase</keyword>
<dbReference type="InterPro" id="IPR036188">
    <property type="entry name" value="FAD/NAD-bd_sf"/>
</dbReference>
<dbReference type="SUPFAM" id="SSF51905">
    <property type="entry name" value="FAD/NAD(P)-binding domain"/>
    <property type="match status" value="1"/>
</dbReference>
<comment type="caution">
    <text evidence="2">The sequence shown here is derived from an EMBL/GenBank/DDBJ whole genome shotgun (WGS) entry which is preliminary data.</text>
</comment>
<evidence type="ECO:0000313" key="3">
    <source>
        <dbReference type="Proteomes" id="UP001597475"/>
    </source>
</evidence>
<feature type="transmembrane region" description="Helical" evidence="1">
    <location>
        <begin position="20"/>
        <end position="37"/>
    </location>
</feature>